<feature type="domain" description="DUF6589" evidence="2">
    <location>
        <begin position="407"/>
        <end position="866"/>
    </location>
</feature>
<reference evidence="3 4" key="1">
    <citation type="journal article" date="2024" name="J Genomics">
        <title>Draft genome sequencing and assembly of Favolaschia claudopus CIRM-BRFM 2984 isolated from oak limbs.</title>
        <authorList>
            <person name="Navarro D."/>
            <person name="Drula E."/>
            <person name="Chaduli D."/>
            <person name="Cazenave R."/>
            <person name="Ahrendt S."/>
            <person name="Wang J."/>
            <person name="Lipzen A."/>
            <person name="Daum C."/>
            <person name="Barry K."/>
            <person name="Grigoriev I.V."/>
            <person name="Favel A."/>
            <person name="Rosso M.N."/>
            <person name="Martin F."/>
        </authorList>
    </citation>
    <scope>NUCLEOTIDE SEQUENCE [LARGE SCALE GENOMIC DNA]</scope>
    <source>
        <strain evidence="3 4">CIRM-BRFM 2984</strain>
    </source>
</reference>
<dbReference type="Pfam" id="PF20231">
    <property type="entry name" value="DUF6589"/>
    <property type="match status" value="1"/>
</dbReference>
<dbReference type="Proteomes" id="UP001362999">
    <property type="component" value="Unassembled WGS sequence"/>
</dbReference>
<feature type="region of interest" description="Disordered" evidence="1">
    <location>
        <begin position="1"/>
        <end position="45"/>
    </location>
</feature>
<keyword evidence="4" id="KW-1185">Reference proteome</keyword>
<name>A0AAV9ZYC0_9AGAR</name>
<comment type="caution">
    <text evidence="3">The sequence shown here is derived from an EMBL/GenBank/DDBJ whole genome shotgun (WGS) entry which is preliminary data.</text>
</comment>
<dbReference type="AlphaFoldDB" id="A0AAV9ZYC0"/>
<evidence type="ECO:0000313" key="3">
    <source>
        <dbReference type="EMBL" id="KAK6996216.1"/>
    </source>
</evidence>
<feature type="region of interest" description="Disordered" evidence="1">
    <location>
        <begin position="931"/>
        <end position="984"/>
    </location>
</feature>
<evidence type="ECO:0000256" key="1">
    <source>
        <dbReference type="SAM" id="MobiDB-lite"/>
    </source>
</evidence>
<feature type="compositionally biased region" description="Basic and acidic residues" evidence="1">
    <location>
        <begin position="931"/>
        <end position="941"/>
    </location>
</feature>
<sequence length="984" mass="111397">MANPPSWPRRNRNYQAILDPNPIIPGPPPNAELYRPSSAPPLGPTLQLLPRQPRLRAPKVSKEEKMRRKFEAMDKLLREYEFATVGEFLSILFYNPARGEPDPRGSKHSRVVARFLRGRTKIGMADILPLIYSHKASFPAAKSADSHEQNMMFSTADSPDKINHARPFLSTWATRLVAFEGRKQIGRATRDNPADPERHAQLRAHTNGRNTKAHVVTWKELLSNFKLSSLAAQYSVRLPLVWFCTEIWTAPMNSGVVAIRKRRPHPFIQVGAIASFILARNRYANGDLAIQLGVWLHATKSHIDVKRVFSRFAYSVSDKTAYNALNTMSDGDRVELREDIQSGTERRERKHALIVDNTQAYASVYEQGIGRQSELKVGTAATCVELDDCAPGAFDAAPYYERVAAKERKTLTTDALYDDINWTHIRFAIPLQWTRVLVEFEPTLQHLSAEIAAMFREGPCALHRMREGRKTVCHPLGTNSEKSTETQGMERAIRDFDMQMGIDSDNPGDQLFWLRGDGASYANFLNLTEYGAPLGIFKNKIATPEIWHTGATELNSTAANHYGSATSTDPSSLSKCSGVAGLKRPSNMKSFDYYPTVRNLTLIWKAHVLDCWRLYFEADEIHGYFKDLATREEIPSLTALLGGAMILVDRYATQSAIQTSLSARESLDPTRSNKVPSGSSWPSDNGNIVNPAAASTPAEQQKDAPKAHEEKEGFTGDRVLRNSQIFMQDLGWWVEFAQAVPEGDIGRVWEIMKIWIFKFAGSSHQNYVKYLLEVYCLLRYEASKGLRDTILNNWLLNIKGELGRWLPGDQHQEHYNRWLEDMVPRHGGEFDDPFYRKTISPNVHHFLQIKEEVEAAFDLKKRSQTHTSPDIHDELTLLLRLFKEEEVHMFRSGRSMGHAAVNQFARGMRRLDAGKLDKFLKKSTAHGDFLRELRKPPHVDTDNEDGDEDDEVEVERSPAEGYEDEEDGEDEPDSGEEESDAENS</sequence>
<dbReference type="EMBL" id="JAWWNJ010000098">
    <property type="protein sequence ID" value="KAK6996216.1"/>
    <property type="molecule type" value="Genomic_DNA"/>
</dbReference>
<feature type="compositionally biased region" description="Acidic residues" evidence="1">
    <location>
        <begin position="961"/>
        <end position="984"/>
    </location>
</feature>
<proteinExistence type="predicted"/>
<feature type="compositionally biased region" description="Acidic residues" evidence="1">
    <location>
        <begin position="942"/>
        <end position="953"/>
    </location>
</feature>
<accession>A0AAV9ZYC0</accession>
<protein>
    <recommendedName>
        <fullName evidence="2">DUF6589 domain-containing protein</fullName>
    </recommendedName>
</protein>
<feature type="compositionally biased region" description="Basic and acidic residues" evidence="1">
    <location>
        <begin position="700"/>
        <end position="713"/>
    </location>
</feature>
<organism evidence="3 4">
    <name type="scientific">Favolaschia claudopus</name>
    <dbReference type="NCBI Taxonomy" id="2862362"/>
    <lineage>
        <taxon>Eukaryota</taxon>
        <taxon>Fungi</taxon>
        <taxon>Dikarya</taxon>
        <taxon>Basidiomycota</taxon>
        <taxon>Agaricomycotina</taxon>
        <taxon>Agaricomycetes</taxon>
        <taxon>Agaricomycetidae</taxon>
        <taxon>Agaricales</taxon>
        <taxon>Marasmiineae</taxon>
        <taxon>Mycenaceae</taxon>
        <taxon>Favolaschia</taxon>
    </lineage>
</organism>
<evidence type="ECO:0000313" key="4">
    <source>
        <dbReference type="Proteomes" id="UP001362999"/>
    </source>
</evidence>
<feature type="compositionally biased region" description="Polar residues" evidence="1">
    <location>
        <begin position="662"/>
        <end position="688"/>
    </location>
</feature>
<dbReference type="InterPro" id="IPR046496">
    <property type="entry name" value="DUF6589"/>
</dbReference>
<gene>
    <name evidence="3" type="ORF">R3P38DRAFT_3329591</name>
</gene>
<evidence type="ECO:0000259" key="2">
    <source>
        <dbReference type="Pfam" id="PF20231"/>
    </source>
</evidence>
<feature type="region of interest" description="Disordered" evidence="1">
    <location>
        <begin position="662"/>
        <end position="713"/>
    </location>
</feature>